<evidence type="ECO:0000256" key="2">
    <source>
        <dbReference type="ARBA" id="ARBA00004651"/>
    </source>
</evidence>
<evidence type="ECO:0000256" key="10">
    <source>
        <dbReference type="ARBA" id="ARBA00023112"/>
    </source>
</evidence>
<dbReference type="EMBL" id="RBLI01000001">
    <property type="protein sequence ID" value="RKS52136.1"/>
    <property type="molecule type" value="Genomic_DNA"/>
</dbReference>
<dbReference type="GO" id="GO:0006824">
    <property type="term" value="P:cobalt ion transport"/>
    <property type="evidence" value="ECO:0007669"/>
    <property type="project" value="UniProtKB-KW"/>
</dbReference>
<feature type="transmembrane region" description="Helical" evidence="13">
    <location>
        <begin position="273"/>
        <end position="294"/>
    </location>
</feature>
<dbReference type="GeneID" id="51371865"/>
<dbReference type="AlphaFoldDB" id="A0AAE6NW99"/>
<evidence type="ECO:0000256" key="4">
    <source>
        <dbReference type="ARBA" id="ARBA00022448"/>
    </source>
</evidence>
<dbReference type="PANTHER" id="PTHR40659">
    <property type="entry name" value="NICKEL/COBALT EFFLUX SYSTEM RCNA"/>
    <property type="match status" value="1"/>
</dbReference>
<dbReference type="Proteomes" id="UP000326453">
    <property type="component" value="Chromosome 1"/>
</dbReference>
<keyword evidence="4 13" id="KW-0813">Transport</keyword>
<proteinExistence type="inferred from homology"/>
<sequence>MRKAVLIALLALAVAAGLVLWTGLDDRVARMAVGWQRDYQNALARALRALRGGETGAVTAFLGICFAYGFLHALGPGHGKALIGAYGLATDVPMRRMVSLAAITSLAQATVAVAVVYAGVWIFGGARDRVEGASASLEPFSAAAIAALGIILCWRGFRRLAAGRHRHGHAHSETCGCGHAHVPDAQDVLAARSWREAAALVAGVALRPCTGALFLLILTWRFDLDVIGIAGAYVMGIGTMMVTGLAAVAAVALRRGVHVSLPALGRASVIASLVEIAFGGLVAIFAIATAFRLVQAPF</sequence>
<feature type="transmembrane region" description="Helical" evidence="13">
    <location>
        <begin position="226"/>
        <end position="253"/>
    </location>
</feature>
<dbReference type="KEGG" id="ppan:ESD82_14855"/>
<evidence type="ECO:0000313" key="15">
    <source>
        <dbReference type="EMBL" id="RKS52136.1"/>
    </source>
</evidence>
<evidence type="ECO:0000256" key="7">
    <source>
        <dbReference type="ARBA" id="ARBA00022692"/>
    </source>
</evidence>
<keyword evidence="16" id="KW-1185">Reference proteome</keyword>
<evidence type="ECO:0000313" key="14">
    <source>
        <dbReference type="EMBL" id="QFG37420.1"/>
    </source>
</evidence>
<evidence type="ECO:0000256" key="11">
    <source>
        <dbReference type="ARBA" id="ARBA00023136"/>
    </source>
</evidence>
<reference evidence="14 17" key="2">
    <citation type="submission" date="2019-01" db="EMBL/GenBank/DDBJ databases">
        <title>Complete Genome Sequence and Annotation of the Paracoccus pantotrophus type strain DSM 2944.</title>
        <authorList>
            <person name="Bockwoldt J.A."/>
            <person name="Zimmermann M."/>
            <person name="Tiso T."/>
            <person name="Blank L.M."/>
        </authorList>
    </citation>
    <scope>NUCLEOTIDE SEQUENCE [LARGE SCALE GENOMIC DNA]</scope>
    <source>
        <strain evidence="14 17">DSM 2944</strain>
    </source>
</reference>
<keyword evidence="11 13" id="KW-0472">Membrane</keyword>
<protein>
    <recommendedName>
        <fullName evidence="13">Nickel/cobalt efflux system</fullName>
    </recommendedName>
</protein>
<keyword evidence="5" id="KW-1003">Cell membrane</keyword>
<feature type="transmembrane region" description="Helical" evidence="13">
    <location>
        <begin position="97"/>
        <end position="120"/>
    </location>
</feature>
<feature type="transmembrane region" description="Helical" evidence="13">
    <location>
        <begin position="140"/>
        <end position="157"/>
    </location>
</feature>
<dbReference type="GO" id="GO:0015099">
    <property type="term" value="F:nickel cation transmembrane transporter activity"/>
    <property type="evidence" value="ECO:0007669"/>
    <property type="project" value="UniProtKB-UniRule"/>
</dbReference>
<dbReference type="PANTHER" id="PTHR40659:SF1">
    <property type="entry name" value="NICKEL_COBALT EFFLUX SYSTEM RCNA"/>
    <property type="match status" value="1"/>
</dbReference>
<dbReference type="GO" id="GO:0032025">
    <property type="term" value="P:response to cobalt ion"/>
    <property type="evidence" value="ECO:0007669"/>
    <property type="project" value="TreeGrafter"/>
</dbReference>
<dbReference type="InterPro" id="IPR051224">
    <property type="entry name" value="NiCoT_RcnA"/>
</dbReference>
<feature type="transmembrane region" description="Helical" evidence="13">
    <location>
        <begin position="197"/>
        <end position="220"/>
    </location>
</feature>
<evidence type="ECO:0000256" key="5">
    <source>
        <dbReference type="ARBA" id="ARBA00022475"/>
    </source>
</evidence>
<evidence type="ECO:0000313" key="16">
    <source>
        <dbReference type="Proteomes" id="UP000273626"/>
    </source>
</evidence>
<keyword evidence="3" id="KW-0171">Cobalt transport</keyword>
<comment type="function">
    <text evidence="1">Efflux system for nickel and cobalt.</text>
</comment>
<comment type="similarity">
    <text evidence="13">Belongs to the NiCoT transporter (TC 2.A.52) family.</text>
</comment>
<dbReference type="GO" id="GO:0005886">
    <property type="term" value="C:plasma membrane"/>
    <property type="evidence" value="ECO:0007669"/>
    <property type="project" value="UniProtKB-SubCell"/>
</dbReference>
<name>A0AAE6NW99_PARPN</name>
<dbReference type="GO" id="GO:0010045">
    <property type="term" value="P:response to nickel cation"/>
    <property type="evidence" value="ECO:0007669"/>
    <property type="project" value="TreeGrafter"/>
</dbReference>
<dbReference type="EMBL" id="CP044426">
    <property type="protein sequence ID" value="QFG37420.1"/>
    <property type="molecule type" value="Genomic_DNA"/>
</dbReference>
<keyword evidence="6" id="KW-0533">Nickel</keyword>
<accession>A0AAE6NW99</accession>
<feature type="transmembrane region" description="Helical" evidence="13">
    <location>
        <begin position="57"/>
        <end position="76"/>
    </location>
</feature>
<gene>
    <name evidence="15" type="ORF">BDE18_1438</name>
    <name evidence="14" type="ORF">ESD82_14855</name>
</gene>
<keyword evidence="8 13" id="KW-1133">Transmembrane helix</keyword>
<keyword evidence="9" id="KW-0406">Ion transport</keyword>
<keyword evidence="10" id="KW-0921">Nickel transport</keyword>
<evidence type="ECO:0000256" key="1">
    <source>
        <dbReference type="ARBA" id="ARBA00002510"/>
    </source>
</evidence>
<dbReference type="Proteomes" id="UP000273626">
    <property type="component" value="Unassembled WGS sequence"/>
</dbReference>
<dbReference type="Pfam" id="PF03824">
    <property type="entry name" value="NicO"/>
    <property type="match status" value="1"/>
</dbReference>
<comment type="subcellular location">
    <subcellularLocation>
        <location evidence="2 13">Cell membrane</location>
        <topology evidence="2 13">Multi-pass membrane protein</topology>
    </subcellularLocation>
</comment>
<evidence type="ECO:0000256" key="12">
    <source>
        <dbReference type="ARBA" id="ARBA00023285"/>
    </source>
</evidence>
<evidence type="ECO:0000256" key="8">
    <source>
        <dbReference type="ARBA" id="ARBA00022989"/>
    </source>
</evidence>
<evidence type="ECO:0000256" key="13">
    <source>
        <dbReference type="RuleBase" id="RU362101"/>
    </source>
</evidence>
<keyword evidence="7 13" id="KW-0812">Transmembrane</keyword>
<reference evidence="15 16" key="1">
    <citation type="submission" date="2018-10" db="EMBL/GenBank/DDBJ databases">
        <title>Genomic Encyclopedia of Archaeal and Bacterial Type Strains, Phase II (KMG-II): from individual species to whole genera.</title>
        <authorList>
            <person name="Goeker M."/>
        </authorList>
    </citation>
    <scope>NUCLEOTIDE SEQUENCE [LARGE SCALE GENOMIC DNA]</scope>
    <source>
        <strain evidence="16">ATCC 35512 / DSM 2944 / CIP 106514 / LMD 82.5 / NBRC 102493 / NCCB 82005 / GB17</strain>
        <strain evidence="15">DSM 2944</strain>
    </source>
</reference>
<evidence type="ECO:0000256" key="6">
    <source>
        <dbReference type="ARBA" id="ARBA00022596"/>
    </source>
</evidence>
<dbReference type="RefSeq" id="WP_147428010.1">
    <property type="nucleotide sequence ID" value="NZ_CP044426.1"/>
</dbReference>
<organism evidence="14 17">
    <name type="scientific">Paracoccus pantotrophus</name>
    <name type="common">Thiosphaera pantotropha</name>
    <dbReference type="NCBI Taxonomy" id="82367"/>
    <lineage>
        <taxon>Bacteria</taxon>
        <taxon>Pseudomonadati</taxon>
        <taxon>Pseudomonadota</taxon>
        <taxon>Alphaproteobacteria</taxon>
        <taxon>Rhodobacterales</taxon>
        <taxon>Paracoccaceae</taxon>
        <taxon>Paracoccus</taxon>
    </lineage>
</organism>
<keyword evidence="12" id="KW-0170">Cobalt</keyword>
<dbReference type="GO" id="GO:0046583">
    <property type="term" value="F:monoatomic cation efflux transmembrane transporter activity"/>
    <property type="evidence" value="ECO:0007669"/>
    <property type="project" value="TreeGrafter"/>
</dbReference>
<evidence type="ECO:0000256" key="3">
    <source>
        <dbReference type="ARBA" id="ARBA00022426"/>
    </source>
</evidence>
<evidence type="ECO:0000256" key="9">
    <source>
        <dbReference type="ARBA" id="ARBA00023065"/>
    </source>
</evidence>
<evidence type="ECO:0000313" key="17">
    <source>
        <dbReference type="Proteomes" id="UP000326453"/>
    </source>
</evidence>
<dbReference type="InterPro" id="IPR011541">
    <property type="entry name" value="Ni/Co_transpt_high_affinity"/>
</dbReference>